<dbReference type="PANTHER" id="PTHR13833:SF71">
    <property type="entry name" value="NHL DOMAIN-CONTAINING PROTEIN"/>
    <property type="match status" value="1"/>
</dbReference>
<dbReference type="RefSeq" id="WP_231059301.1">
    <property type="nucleotide sequence ID" value="NZ_JAJNOC010000005.1"/>
</dbReference>
<evidence type="ECO:0000256" key="1">
    <source>
        <dbReference type="ARBA" id="ARBA00022737"/>
    </source>
</evidence>
<dbReference type="Proteomes" id="UP001179361">
    <property type="component" value="Unassembled WGS sequence"/>
</dbReference>
<comment type="caution">
    <text evidence="3">The sequence shown here is derived from an EMBL/GenBank/DDBJ whole genome shotgun (WGS) entry which is preliminary data.</text>
</comment>
<feature type="region of interest" description="Disordered" evidence="2">
    <location>
        <begin position="31"/>
        <end position="55"/>
    </location>
</feature>
<evidence type="ECO:0008006" key="5">
    <source>
        <dbReference type="Google" id="ProtNLM"/>
    </source>
</evidence>
<keyword evidence="4" id="KW-1185">Reference proteome</keyword>
<dbReference type="Pfam" id="PF01436">
    <property type="entry name" value="NHL"/>
    <property type="match status" value="1"/>
</dbReference>
<accession>A0ABS8QBL3</accession>
<dbReference type="PROSITE" id="PS51257">
    <property type="entry name" value="PROKAR_LIPOPROTEIN"/>
    <property type="match status" value="1"/>
</dbReference>
<evidence type="ECO:0000256" key="2">
    <source>
        <dbReference type="SAM" id="MobiDB-lite"/>
    </source>
</evidence>
<dbReference type="SUPFAM" id="SSF101898">
    <property type="entry name" value="NHL repeat"/>
    <property type="match status" value="1"/>
</dbReference>
<keyword evidence="1" id="KW-0677">Repeat</keyword>
<reference evidence="3" key="1">
    <citation type="submission" date="2021-11" db="EMBL/GenBank/DDBJ databases">
        <title>The complete genome of Massilia sp sp. G4R7.</title>
        <authorList>
            <person name="Liu L."/>
            <person name="Yue J."/>
            <person name="Yuan J."/>
            <person name="Yang F."/>
            <person name="Li L."/>
        </authorList>
    </citation>
    <scope>NUCLEOTIDE SEQUENCE</scope>
    <source>
        <strain evidence="3">G4R7</strain>
    </source>
</reference>
<dbReference type="PANTHER" id="PTHR13833">
    <property type="match status" value="1"/>
</dbReference>
<evidence type="ECO:0000313" key="3">
    <source>
        <dbReference type="EMBL" id="MCD2518015.1"/>
    </source>
</evidence>
<dbReference type="InterPro" id="IPR011042">
    <property type="entry name" value="6-blade_b-propeller_TolB-like"/>
</dbReference>
<gene>
    <name evidence="3" type="ORF">LQ564_17020</name>
</gene>
<proteinExistence type="predicted"/>
<dbReference type="EMBL" id="JAJNOC010000005">
    <property type="protein sequence ID" value="MCD2518015.1"/>
    <property type="molecule type" value="Genomic_DNA"/>
</dbReference>
<dbReference type="InterPro" id="IPR001258">
    <property type="entry name" value="NHL_repeat"/>
</dbReference>
<organism evidence="3 4">
    <name type="scientific">Massilia phyllostachyos</name>
    <dbReference type="NCBI Taxonomy" id="2898585"/>
    <lineage>
        <taxon>Bacteria</taxon>
        <taxon>Pseudomonadati</taxon>
        <taxon>Pseudomonadota</taxon>
        <taxon>Betaproteobacteria</taxon>
        <taxon>Burkholderiales</taxon>
        <taxon>Oxalobacteraceae</taxon>
        <taxon>Telluria group</taxon>
        <taxon>Massilia</taxon>
    </lineage>
</organism>
<sequence length="361" mass="37023">MKQQVGGKVERMRLRMLGASALMVLLAACGEHPPRDDDEDDPAPPPAPAISIVAGDVNTAGNTNATGAAARFRAPSGIAIDTAGNLYVADTGNFTIRRITPAGVVTTLAGSAENPGSINGTGAGARFRNPVALAIGPDNILYVGDNALVRRVNTAGQVDTFTEILIGNNVDSRSYASVYVAGLAVDSRANVIVANGHSTRRITQNGAVTMFEGTQLLNNVSGTRIYNQRGVAVDKSDNVYVFSLEATIARTNGSNTLSVLAGAPTQRGSADGTGSAARFEQVVALALDPQGNVYAADNVNNLVRKITSAGVVTTAAGTLKSTTLATGALPGSFPNITGLTTDGKGNYYATTGHAVIKIVLP</sequence>
<dbReference type="Gene3D" id="2.120.10.30">
    <property type="entry name" value="TolB, C-terminal domain"/>
    <property type="match status" value="3"/>
</dbReference>
<name>A0ABS8QBL3_9BURK</name>
<protein>
    <recommendedName>
        <fullName evidence="5">NHL repeat-containing protein</fullName>
    </recommendedName>
</protein>
<evidence type="ECO:0000313" key="4">
    <source>
        <dbReference type="Proteomes" id="UP001179361"/>
    </source>
</evidence>